<dbReference type="OrthoDB" id="791936at2"/>
<dbReference type="EMBL" id="FNQY01000009">
    <property type="protein sequence ID" value="SEA14588.1"/>
    <property type="molecule type" value="Genomic_DNA"/>
</dbReference>
<evidence type="ECO:0000313" key="1">
    <source>
        <dbReference type="EMBL" id="SEA14588.1"/>
    </source>
</evidence>
<protein>
    <submittedName>
        <fullName evidence="1">Uncharacterized protein</fullName>
    </submittedName>
</protein>
<evidence type="ECO:0000313" key="2">
    <source>
        <dbReference type="Proteomes" id="UP000199041"/>
    </source>
</evidence>
<organism evidence="1 2">
    <name type="scientific">Arachidicoccus rhizosphaerae</name>
    <dbReference type="NCBI Taxonomy" id="551991"/>
    <lineage>
        <taxon>Bacteria</taxon>
        <taxon>Pseudomonadati</taxon>
        <taxon>Bacteroidota</taxon>
        <taxon>Chitinophagia</taxon>
        <taxon>Chitinophagales</taxon>
        <taxon>Chitinophagaceae</taxon>
        <taxon>Arachidicoccus</taxon>
    </lineage>
</organism>
<proteinExistence type="predicted"/>
<dbReference type="STRING" id="551991.SAMN05192529_10930"/>
<name>A0A1H3YU36_9BACT</name>
<gene>
    <name evidence="1" type="ORF">SAMN05192529_10930</name>
</gene>
<keyword evidence="2" id="KW-1185">Reference proteome</keyword>
<accession>A0A1H3YU36</accession>
<reference evidence="1 2" key="1">
    <citation type="submission" date="2016-10" db="EMBL/GenBank/DDBJ databases">
        <authorList>
            <person name="de Groot N.N."/>
        </authorList>
    </citation>
    <scope>NUCLEOTIDE SEQUENCE [LARGE SCALE GENOMIC DNA]</scope>
    <source>
        <strain evidence="1 2">Vu-144</strain>
    </source>
</reference>
<dbReference type="Proteomes" id="UP000199041">
    <property type="component" value="Unassembled WGS sequence"/>
</dbReference>
<dbReference type="AlphaFoldDB" id="A0A1H3YU36"/>
<sequence>MGKFYIYNAVLDDKISRDATIIFNPNSEYSFDSLRRELEMFFSTFHQTGALIFIHCSTTPNIETLVVGNLDSILKSIPTVEEGFLRKNIFYISYDQLGFKIANGVLFIKRNLKEIINQGLANIFIKNGGLVESSGISHHFVFPSGKHSTKFLRAANVLVKKSEIDFIGLTTLHLFKESNFENIYCDTLSITVIGYSMANFLKRFGMDKEIYVESFKSYSGIYDNRQKFYDNSIFLISASTSGGLINYLKEQHPEINSNQISTLFYLPLDKHSPAVFERVVCNLGVNSKLNYGIKSYETFKPPIRPCKYCNNYSTAIQILGDSFSLDEPIINLRNINAKKYITIDIKEFVDSFRFKAKIGTALKVSYSDPSIKRKTYATYIDYEKVIDNINEYKTHKDKLDAYIKQYIPAATKYIVYLNDLGSEKLATYIHKKVQKDSRHNILVINQADLSEGQIDKNQVGAIVIVGSCITNGKNLLYLNRFFRNYEHFRLVYFVGITRISDSTRHSDLKGNIKYGLYGANNASFIEVETLYCDNANSETPWEVEVEHLKAVQQSLNKPSKFISERIRTINSFSSMELKGGSNRIFYPNMDSQELEIRKNSVFFNNNDYYGNITQSDVYFTVSCVLNNMRSNMNDGLYQTNFVKNVLDPYLFNRFNDGIIQAAILRSAKSEELNYSFSVDHSNKMLMLLQTYIKHIEEYQGEAIFEFLHALAIGKLRLWKDHYLILIEDLNKIKDSRVRIFAKCIKQFHKLSI</sequence>
<dbReference type="RefSeq" id="WP_091396972.1">
    <property type="nucleotide sequence ID" value="NZ_FNQY01000009.1"/>
</dbReference>